<name>A0ABZ1RW65_9ACTN</name>
<gene>
    <name evidence="1" type="ORF">OHU17_02815</name>
</gene>
<evidence type="ECO:0000313" key="1">
    <source>
        <dbReference type="EMBL" id="WUO50694.1"/>
    </source>
</evidence>
<proteinExistence type="predicted"/>
<dbReference type="Proteomes" id="UP001432075">
    <property type="component" value="Chromosome"/>
</dbReference>
<accession>A0ABZ1RW65</accession>
<dbReference type="RefSeq" id="WP_073796508.1">
    <property type="nucleotide sequence ID" value="NZ_BMVE01000003.1"/>
</dbReference>
<evidence type="ECO:0000313" key="2">
    <source>
        <dbReference type="Proteomes" id="UP001432075"/>
    </source>
</evidence>
<dbReference type="EMBL" id="CP108057">
    <property type="protein sequence ID" value="WUO50694.1"/>
    <property type="molecule type" value="Genomic_DNA"/>
</dbReference>
<reference evidence="1" key="1">
    <citation type="submission" date="2022-10" db="EMBL/GenBank/DDBJ databases">
        <title>The complete genomes of actinobacterial strains from the NBC collection.</title>
        <authorList>
            <person name="Joergensen T.S."/>
            <person name="Alvarez Arevalo M."/>
            <person name="Sterndorff E.B."/>
            <person name="Faurdal D."/>
            <person name="Vuksanovic O."/>
            <person name="Mourched A.-S."/>
            <person name="Charusanti P."/>
            <person name="Shaw S."/>
            <person name="Blin K."/>
            <person name="Weber T."/>
        </authorList>
    </citation>
    <scope>NUCLEOTIDE SEQUENCE</scope>
    <source>
        <strain evidence="1">NBC_00283</strain>
    </source>
</reference>
<sequence length="67" mass="7034">MTEVAAVRAARVLESFPAGDPHGSWPAEEYAAGCRARGERATVVMDLERDAFLVVTPDADAADTATA</sequence>
<organism evidence="1 2">
    <name type="scientific">Streptomyces goshikiensis</name>
    <dbReference type="NCBI Taxonomy" id="1942"/>
    <lineage>
        <taxon>Bacteria</taxon>
        <taxon>Bacillati</taxon>
        <taxon>Actinomycetota</taxon>
        <taxon>Actinomycetes</taxon>
        <taxon>Kitasatosporales</taxon>
        <taxon>Streptomycetaceae</taxon>
        <taxon>Streptomyces</taxon>
    </lineage>
</organism>
<keyword evidence="2" id="KW-1185">Reference proteome</keyword>
<protein>
    <submittedName>
        <fullName evidence="1">Uncharacterized protein</fullName>
    </submittedName>
</protein>